<organism evidence="1 2">
    <name type="scientific">Dentiscutata erythropus</name>
    <dbReference type="NCBI Taxonomy" id="1348616"/>
    <lineage>
        <taxon>Eukaryota</taxon>
        <taxon>Fungi</taxon>
        <taxon>Fungi incertae sedis</taxon>
        <taxon>Mucoromycota</taxon>
        <taxon>Glomeromycotina</taxon>
        <taxon>Glomeromycetes</taxon>
        <taxon>Diversisporales</taxon>
        <taxon>Gigasporaceae</taxon>
        <taxon>Dentiscutata</taxon>
    </lineage>
</organism>
<name>A0A9N9HQU1_9GLOM</name>
<comment type="caution">
    <text evidence="1">The sequence shown here is derived from an EMBL/GenBank/DDBJ whole genome shotgun (WGS) entry which is preliminary data.</text>
</comment>
<dbReference type="AlphaFoldDB" id="A0A9N9HQU1"/>
<evidence type="ECO:0000313" key="1">
    <source>
        <dbReference type="EMBL" id="CAG8701422.1"/>
    </source>
</evidence>
<evidence type="ECO:0000313" key="2">
    <source>
        <dbReference type="Proteomes" id="UP000789405"/>
    </source>
</evidence>
<dbReference type="EMBL" id="CAJVPY010008847">
    <property type="protein sequence ID" value="CAG8701422.1"/>
    <property type="molecule type" value="Genomic_DNA"/>
</dbReference>
<gene>
    <name evidence="1" type="ORF">DERYTH_LOCUS13012</name>
</gene>
<keyword evidence="2" id="KW-1185">Reference proteome</keyword>
<reference evidence="1" key="1">
    <citation type="submission" date="2021-06" db="EMBL/GenBank/DDBJ databases">
        <authorList>
            <person name="Kallberg Y."/>
            <person name="Tangrot J."/>
            <person name="Rosling A."/>
        </authorList>
    </citation>
    <scope>NUCLEOTIDE SEQUENCE</scope>
    <source>
        <strain evidence="1">MA453B</strain>
    </source>
</reference>
<dbReference type="Proteomes" id="UP000789405">
    <property type="component" value="Unassembled WGS sequence"/>
</dbReference>
<accession>A0A9N9HQU1</accession>
<sequence length="132" mass="15027">MQVPEKIFADFGIQVDLFEKACIDFESQVSFLDPICEILQRRIDELEKNNKQLLSIWRPILIICDEAEFQKSKGSLKKSKILSIINSLISSLGDSDRSHFRGLSNKSCEELVNILQEVKNILAENNISVGEE</sequence>
<dbReference type="OrthoDB" id="2415988at2759"/>
<protein>
    <submittedName>
        <fullName evidence="1">767_t:CDS:1</fullName>
    </submittedName>
</protein>
<proteinExistence type="predicted"/>